<dbReference type="Gene3D" id="3.40.50.300">
    <property type="entry name" value="P-loop containing nucleotide triphosphate hydrolases"/>
    <property type="match status" value="1"/>
</dbReference>
<dbReference type="GO" id="GO:0006355">
    <property type="term" value="P:regulation of DNA-templated transcription"/>
    <property type="evidence" value="ECO:0007669"/>
    <property type="project" value="InterPro"/>
</dbReference>
<organism evidence="4 5">
    <name type="scientific">Candidatus Anaerotruncus excrementipullorum</name>
    <dbReference type="NCBI Taxonomy" id="2838465"/>
    <lineage>
        <taxon>Bacteria</taxon>
        <taxon>Bacillati</taxon>
        <taxon>Bacillota</taxon>
        <taxon>Clostridia</taxon>
        <taxon>Eubacteriales</taxon>
        <taxon>Oscillospiraceae</taxon>
        <taxon>Anaerotruncus</taxon>
    </lineage>
</organism>
<dbReference type="FunFam" id="3.40.50.300:FF:000006">
    <property type="entry name" value="DNA-binding transcriptional regulator NtrC"/>
    <property type="match status" value="1"/>
</dbReference>
<comment type="caution">
    <text evidence="4">The sequence shown here is derived from an EMBL/GenBank/DDBJ whole genome shotgun (WGS) entry which is preliminary data.</text>
</comment>
<keyword evidence="1" id="KW-0547">Nucleotide-binding</keyword>
<sequence>MAKKLIMITESYSTSQVYEQWLYEFFGQEIEVEAYSVERDRIDRTLPSADLYLVAATSSAAFRRVVSCIPAGGQVVISTITFRRREIEELKALPTGTRALLVNLSIQMAIETVAELNRLDITHIELIPYYPGAVCPPDVQLAITPGEVQFVPPQVKRVIDLGHRVFTADTLTNIALKLGFRWFLKSGRYRRHVASLEDQGHSLVTLWNDSLRAENYLDILMGALSMGILGVDVEQEVFAANSVAEEMLHLRRGSAVGSPLAAVSLELYRSLEGEDLRQECSKLIQLDGVYINLSTVPASWEGEAMGFFIILQRFTEEEERQHQFRRQLYDRGYKSKYVFDDILGHSPAMLQAKTIAQRMAGTDASILLTGESGTGKELFAHSIHNASPRRKMPFVAINCAALPESLLESELFGYNEGAFTGAKKGGKMGLFELAHRGTLFLDEIEGMSRPLQAKLLRVLQEREVMRVGGDRIIAIDVRIIAATNEDILERVRAGTFRKDLYYRLNTLPIEIPPLRDRGEDLFLIMDGMMRRLGATFTLSPQARAAFRAYTWDGNVRELGNIVEYLHLTGKQVIEAQDLPQYMLAVPGQARLEPAAQEEGSQAFLRAAAGREEAFRFVLGALAQASGGMGRGQLCLLAQQHGIPLTDQQARGILASLHQLGLASVSRGRGGSRITQKGSALWRELQI</sequence>
<dbReference type="PROSITE" id="PS50045">
    <property type="entry name" value="SIGMA54_INTERACT_4"/>
    <property type="match status" value="1"/>
</dbReference>
<feature type="domain" description="Sigma-54 factor interaction" evidence="3">
    <location>
        <begin position="342"/>
        <end position="567"/>
    </location>
</feature>
<evidence type="ECO:0000259" key="3">
    <source>
        <dbReference type="PROSITE" id="PS50045"/>
    </source>
</evidence>
<dbReference type="Proteomes" id="UP000886800">
    <property type="component" value="Unassembled WGS sequence"/>
</dbReference>
<dbReference type="PANTHER" id="PTHR32071">
    <property type="entry name" value="TRANSCRIPTIONAL REGULATORY PROTEIN"/>
    <property type="match status" value="1"/>
</dbReference>
<reference evidence="4" key="1">
    <citation type="journal article" date="2021" name="PeerJ">
        <title>Extensive microbial diversity within the chicken gut microbiome revealed by metagenomics and culture.</title>
        <authorList>
            <person name="Gilroy R."/>
            <person name="Ravi A."/>
            <person name="Getino M."/>
            <person name="Pursley I."/>
            <person name="Horton D.L."/>
            <person name="Alikhan N.F."/>
            <person name="Baker D."/>
            <person name="Gharbi K."/>
            <person name="Hall N."/>
            <person name="Watson M."/>
            <person name="Adriaenssens E.M."/>
            <person name="Foster-Nyarko E."/>
            <person name="Jarju S."/>
            <person name="Secka A."/>
            <person name="Antonio M."/>
            <person name="Oren A."/>
            <person name="Chaudhuri R.R."/>
            <person name="La Ragione R."/>
            <person name="Hildebrand F."/>
            <person name="Pallen M.J."/>
        </authorList>
    </citation>
    <scope>NUCLEOTIDE SEQUENCE</scope>
    <source>
        <strain evidence="4">CHK188-5543</strain>
    </source>
</reference>
<dbReference type="InterPro" id="IPR002078">
    <property type="entry name" value="Sigma_54_int"/>
</dbReference>
<dbReference type="SMART" id="SM00382">
    <property type="entry name" value="AAA"/>
    <property type="match status" value="1"/>
</dbReference>
<evidence type="ECO:0000256" key="2">
    <source>
        <dbReference type="ARBA" id="ARBA00022840"/>
    </source>
</evidence>
<gene>
    <name evidence="4" type="ORF">H9736_02920</name>
</gene>
<dbReference type="Pfam" id="PF00158">
    <property type="entry name" value="Sigma54_activat"/>
    <property type="match status" value="1"/>
</dbReference>
<dbReference type="CDD" id="cd00009">
    <property type="entry name" value="AAA"/>
    <property type="match status" value="1"/>
</dbReference>
<dbReference type="EMBL" id="DXES01000060">
    <property type="protein sequence ID" value="HIX65180.1"/>
    <property type="molecule type" value="Genomic_DNA"/>
</dbReference>
<evidence type="ECO:0000313" key="4">
    <source>
        <dbReference type="EMBL" id="HIX65180.1"/>
    </source>
</evidence>
<proteinExistence type="predicted"/>
<dbReference type="Gene3D" id="1.10.8.60">
    <property type="match status" value="1"/>
</dbReference>
<reference evidence="4" key="2">
    <citation type="submission" date="2021-04" db="EMBL/GenBank/DDBJ databases">
        <authorList>
            <person name="Gilroy R."/>
        </authorList>
    </citation>
    <scope>NUCLEOTIDE SEQUENCE</scope>
    <source>
        <strain evidence="4">CHK188-5543</strain>
    </source>
</reference>
<protein>
    <submittedName>
        <fullName evidence="4">Sigma 54-interacting transcriptional regulator</fullName>
    </submittedName>
</protein>
<dbReference type="InterPro" id="IPR003593">
    <property type="entry name" value="AAA+_ATPase"/>
</dbReference>
<dbReference type="AlphaFoldDB" id="A0A9D1WSE6"/>
<dbReference type="InterPro" id="IPR058031">
    <property type="entry name" value="AAA_lid_NorR"/>
</dbReference>
<dbReference type="InterPro" id="IPR025662">
    <property type="entry name" value="Sigma_54_int_dom_ATP-bd_1"/>
</dbReference>
<dbReference type="PROSITE" id="PS00675">
    <property type="entry name" value="SIGMA54_INTERACT_1"/>
    <property type="match status" value="1"/>
</dbReference>
<dbReference type="SUPFAM" id="SSF52540">
    <property type="entry name" value="P-loop containing nucleoside triphosphate hydrolases"/>
    <property type="match status" value="1"/>
</dbReference>
<evidence type="ECO:0000256" key="1">
    <source>
        <dbReference type="ARBA" id="ARBA00022741"/>
    </source>
</evidence>
<dbReference type="InterPro" id="IPR027417">
    <property type="entry name" value="P-loop_NTPase"/>
</dbReference>
<name>A0A9D1WSE6_9FIRM</name>
<dbReference type="PANTHER" id="PTHR32071:SF57">
    <property type="entry name" value="C4-DICARBOXYLATE TRANSPORT TRANSCRIPTIONAL REGULATORY PROTEIN DCTD"/>
    <property type="match status" value="1"/>
</dbReference>
<keyword evidence="2" id="KW-0067">ATP-binding</keyword>
<dbReference type="Pfam" id="PF25601">
    <property type="entry name" value="AAA_lid_14"/>
    <property type="match status" value="1"/>
</dbReference>
<accession>A0A9D1WSE6</accession>
<evidence type="ECO:0000313" key="5">
    <source>
        <dbReference type="Proteomes" id="UP000886800"/>
    </source>
</evidence>
<dbReference type="GO" id="GO:0005524">
    <property type="term" value="F:ATP binding"/>
    <property type="evidence" value="ECO:0007669"/>
    <property type="project" value="UniProtKB-KW"/>
</dbReference>